<dbReference type="GO" id="GO:0008289">
    <property type="term" value="F:lipid binding"/>
    <property type="evidence" value="ECO:0007669"/>
    <property type="project" value="UniProtKB-KW"/>
</dbReference>
<evidence type="ECO:0000256" key="3">
    <source>
        <dbReference type="ARBA" id="ARBA00022723"/>
    </source>
</evidence>
<evidence type="ECO:0000256" key="1">
    <source>
        <dbReference type="ARBA" id="ARBA00004370"/>
    </source>
</evidence>
<dbReference type="Gene3D" id="3.30.60.20">
    <property type="match status" value="1"/>
</dbReference>
<dbReference type="PROSITE" id="PS00479">
    <property type="entry name" value="ZF_DAG_PE_1"/>
    <property type="match status" value="1"/>
</dbReference>
<dbReference type="CDD" id="cd20825">
    <property type="entry name" value="C1_PDZD8"/>
    <property type="match status" value="1"/>
</dbReference>
<evidence type="ECO:0000256" key="5">
    <source>
        <dbReference type="ARBA" id="ARBA00023055"/>
    </source>
</evidence>
<dbReference type="EMBL" id="CAIIXF020000002">
    <property type="protein sequence ID" value="CAH1777600.1"/>
    <property type="molecule type" value="Genomic_DNA"/>
</dbReference>
<comment type="caution">
    <text evidence="10">The sequence shown here is derived from an EMBL/GenBank/DDBJ whole genome shotgun (WGS) entry which is preliminary data.</text>
</comment>
<dbReference type="Pfam" id="PF26547">
    <property type="entry name" value="PDZD8_N"/>
    <property type="match status" value="1"/>
</dbReference>
<dbReference type="CDD" id="cd21674">
    <property type="entry name" value="SMP_PDZD8"/>
    <property type="match status" value="1"/>
</dbReference>
<keyword evidence="7" id="KW-0472">Membrane</keyword>
<feature type="compositionally biased region" description="Basic and acidic residues" evidence="9">
    <location>
        <begin position="1149"/>
        <end position="1159"/>
    </location>
</feature>
<evidence type="ECO:0000313" key="11">
    <source>
        <dbReference type="Proteomes" id="UP000749559"/>
    </source>
</evidence>
<evidence type="ECO:0000256" key="8">
    <source>
        <dbReference type="SAM" id="Coils"/>
    </source>
</evidence>
<dbReference type="Pfam" id="PF17820">
    <property type="entry name" value="PDZ_6"/>
    <property type="match status" value="1"/>
</dbReference>
<feature type="compositionally biased region" description="Polar residues" evidence="9">
    <location>
        <begin position="1115"/>
        <end position="1128"/>
    </location>
</feature>
<evidence type="ECO:0000256" key="6">
    <source>
        <dbReference type="ARBA" id="ARBA00023121"/>
    </source>
</evidence>
<feature type="compositionally biased region" description="Polar residues" evidence="9">
    <location>
        <begin position="915"/>
        <end position="936"/>
    </location>
</feature>
<dbReference type="InterPro" id="IPR001478">
    <property type="entry name" value="PDZ"/>
</dbReference>
<dbReference type="Gene3D" id="2.60.40.150">
    <property type="entry name" value="C2 domain"/>
    <property type="match status" value="1"/>
</dbReference>
<feature type="compositionally biased region" description="Polar residues" evidence="9">
    <location>
        <begin position="831"/>
        <end position="840"/>
    </location>
</feature>
<organism evidence="10 11">
    <name type="scientific">Owenia fusiformis</name>
    <name type="common">Polychaete worm</name>
    <dbReference type="NCBI Taxonomy" id="6347"/>
    <lineage>
        <taxon>Eukaryota</taxon>
        <taxon>Metazoa</taxon>
        <taxon>Spiralia</taxon>
        <taxon>Lophotrochozoa</taxon>
        <taxon>Annelida</taxon>
        <taxon>Polychaeta</taxon>
        <taxon>Sedentaria</taxon>
        <taxon>Canalipalpata</taxon>
        <taxon>Sabellida</taxon>
        <taxon>Oweniida</taxon>
        <taxon>Oweniidae</taxon>
        <taxon>Owenia</taxon>
    </lineage>
</organism>
<dbReference type="InterPro" id="IPR046349">
    <property type="entry name" value="C1-like_sf"/>
</dbReference>
<dbReference type="Gene3D" id="2.30.42.10">
    <property type="match status" value="1"/>
</dbReference>
<dbReference type="SMART" id="SM00109">
    <property type="entry name" value="C1"/>
    <property type="match status" value="1"/>
</dbReference>
<dbReference type="GO" id="GO:0051560">
    <property type="term" value="P:mitochondrial calcium ion homeostasis"/>
    <property type="evidence" value="ECO:0007669"/>
    <property type="project" value="InterPro"/>
</dbReference>
<dbReference type="InterPro" id="IPR058801">
    <property type="entry name" value="PDZD8_N"/>
</dbReference>
<sequence length="1175" mass="131613">MLIVILGAVLCGVILTLMVQAYLLRTFFLHIPVTKPPFKPQSAGFSLPKELQDILKSSTSEVGTETCLALNLLIQFLFQELKDTNKTRRWVTEKLNIEFAELLTQTTTGKLLDNISVRDFSLGDAFPIIKGGTIKPCHSNDNYKTLEEVNIEVEIDYDGGFQIGVDVDLVFGKTAFLSVKVKKLQGTARLQFTRQPFSHWSFSFYQEPLLELDVESQFEGRPLPQITSLIVNQIRRTVRKKHTLPNYKIRYKPFFLPQEPNLTVREINLHGNSISLGQLDVTITECSRLQQIIPDSKMYCTLAVDKLPWIEMMSSKRKLWVTHDIEIVRAQSPSIGIIFKDEFVLDRYEEMVVVETVHPNSPAYMADIRKSDVLIAVNGTRISSLKQAAKSIKQAGDKLSVRIERCSRISNIPNNSSAPNVEMRGLEDSVSYKDNFDGGPEYGDDEEYININMKHVQDDESTAVAAVATTTAPTGDQTSTKKFPFLPSKPQLFQRKRSRTTTDQDSRGSPQGSPVLKSHIPPEGSESLKSGLGARPRAKSDTRLDIKKENDDSSSTEFENEAMIVDSAGGDARQIEEQSYSRFNLLKTRMVPSIVCPVWDQKFDLQIEADDKFCNICVWCKVPEKLDKHDRVIKPEKDILLGHVSVSVADIALECAATLQGDCQLTYKLSPPDIKAGASRGKIHPLAVHRGFDSSLCHGDITLYFRHVPSGLSLDDRKQLQKMTPQLQPDDAESGLVSLDTEPDLLKQGESEEEDRHVFISTNFQSTTQCNFCSKKIWLKAAFQCKTCQMICHKKCREKCQAQTLCSKDGFSYKAGFKPTISTDEPDNESTKSQNISKTIQPVKLFNKLRRRDSPHRDNNQSSVSKLKERKSSTSSSESSSGRKRNNSAPEVKLEKELSGERLEGLIALNDSNLARTRSSTSIDKITQDSDNQQNKSASEADTDSDDEMNLMNLKFLESHKLKSSEERAMSYAKEMGRELYMNLHPEERREKLDNMITKLQREIDRESEVRAELARSEREAGKTSKQRSQIRIKIAKCDERIQALALLMLHYCAGLQHCMDQMEDQEQETMSGDVSSMGDVNPIGDVSSTRDPSINDPALQNDETFIGDDGLNDPSDTTFDLSANVSGSAGHLSDGSAIGMNSSSFINEGEKLESRKEQPGTLDSEDSPLHSASV</sequence>
<gene>
    <name evidence="10" type="ORF">OFUS_LOCUS4621</name>
</gene>
<dbReference type="InterPro" id="IPR041489">
    <property type="entry name" value="PDZ_6"/>
</dbReference>
<comment type="subcellular location">
    <subcellularLocation>
        <location evidence="1">Membrane</location>
    </subcellularLocation>
</comment>
<feature type="region of interest" description="Disordered" evidence="9">
    <location>
        <begin position="471"/>
        <end position="560"/>
    </location>
</feature>
<dbReference type="InterPro" id="IPR039275">
    <property type="entry name" value="PDZD8"/>
</dbReference>
<dbReference type="GO" id="GO:0006869">
    <property type="term" value="P:lipid transport"/>
    <property type="evidence" value="ECO:0007669"/>
    <property type="project" value="UniProtKB-KW"/>
</dbReference>
<keyword evidence="11" id="KW-1185">Reference proteome</keyword>
<dbReference type="InterPro" id="IPR002219">
    <property type="entry name" value="PKC_DAG/PE"/>
</dbReference>
<evidence type="ECO:0000313" key="10">
    <source>
        <dbReference type="EMBL" id="CAH1777600.1"/>
    </source>
</evidence>
<feature type="region of interest" description="Disordered" evidence="9">
    <location>
        <begin position="818"/>
        <end position="897"/>
    </location>
</feature>
<dbReference type="GO" id="GO:1990456">
    <property type="term" value="P:mitochondrion-endoplasmic reticulum membrane tethering"/>
    <property type="evidence" value="ECO:0007669"/>
    <property type="project" value="InterPro"/>
</dbReference>
<dbReference type="GO" id="GO:0005739">
    <property type="term" value="C:mitochondrion"/>
    <property type="evidence" value="ECO:0007669"/>
    <property type="project" value="GOC"/>
</dbReference>
<dbReference type="InterPro" id="IPR031468">
    <property type="entry name" value="SMP_LBD"/>
</dbReference>
<dbReference type="GO" id="GO:0046872">
    <property type="term" value="F:metal ion binding"/>
    <property type="evidence" value="ECO:0007669"/>
    <property type="project" value="UniProtKB-KW"/>
</dbReference>
<feature type="region of interest" description="Disordered" evidence="9">
    <location>
        <begin position="1065"/>
        <end position="1175"/>
    </location>
</feature>
<keyword evidence="8" id="KW-0175">Coiled coil</keyword>
<accession>A0A8J1XME7</accession>
<dbReference type="SUPFAM" id="SSF57889">
    <property type="entry name" value="Cysteine-rich domain"/>
    <property type="match status" value="1"/>
</dbReference>
<dbReference type="Pfam" id="PF00130">
    <property type="entry name" value="C1_1"/>
    <property type="match status" value="1"/>
</dbReference>
<dbReference type="OrthoDB" id="10004596at2759"/>
<dbReference type="PROSITE" id="PS50106">
    <property type="entry name" value="PDZ"/>
    <property type="match status" value="1"/>
</dbReference>
<dbReference type="SMART" id="SM00228">
    <property type="entry name" value="PDZ"/>
    <property type="match status" value="1"/>
</dbReference>
<dbReference type="SUPFAM" id="SSF50156">
    <property type="entry name" value="PDZ domain-like"/>
    <property type="match status" value="1"/>
</dbReference>
<name>A0A8J1XME7_OWEFU</name>
<dbReference type="AlphaFoldDB" id="A0A8J1XME7"/>
<feature type="coiled-coil region" evidence="8">
    <location>
        <begin position="990"/>
        <end position="1020"/>
    </location>
</feature>
<dbReference type="GO" id="GO:0044233">
    <property type="term" value="C:mitochondria-associated endoplasmic reticulum membrane contact site"/>
    <property type="evidence" value="ECO:0007669"/>
    <property type="project" value="InterPro"/>
</dbReference>
<evidence type="ECO:0000256" key="9">
    <source>
        <dbReference type="SAM" id="MobiDB-lite"/>
    </source>
</evidence>
<protein>
    <submittedName>
        <fullName evidence="10">Uncharacterized protein</fullName>
    </submittedName>
</protein>
<keyword evidence="4" id="KW-0862">Zinc</keyword>
<feature type="compositionally biased region" description="Basic and acidic residues" evidence="9">
    <location>
        <begin position="538"/>
        <end position="551"/>
    </location>
</feature>
<proteinExistence type="predicted"/>
<dbReference type="InterPro" id="IPR035892">
    <property type="entry name" value="C2_domain_sf"/>
</dbReference>
<dbReference type="PROSITE" id="PS51847">
    <property type="entry name" value="SMP"/>
    <property type="match status" value="1"/>
</dbReference>
<keyword evidence="3" id="KW-0479">Metal-binding</keyword>
<dbReference type="GO" id="GO:0016020">
    <property type="term" value="C:membrane"/>
    <property type="evidence" value="ECO:0007669"/>
    <property type="project" value="UniProtKB-SubCell"/>
</dbReference>
<keyword evidence="2" id="KW-0813">Transport</keyword>
<evidence type="ECO:0000256" key="7">
    <source>
        <dbReference type="ARBA" id="ARBA00023136"/>
    </source>
</evidence>
<feature type="region of interest" description="Disordered" evidence="9">
    <location>
        <begin position="915"/>
        <end position="948"/>
    </location>
</feature>
<evidence type="ECO:0000256" key="2">
    <source>
        <dbReference type="ARBA" id="ARBA00022448"/>
    </source>
</evidence>
<dbReference type="PROSITE" id="PS50081">
    <property type="entry name" value="ZF_DAG_PE_2"/>
    <property type="match status" value="1"/>
</dbReference>
<keyword evidence="5" id="KW-0445">Lipid transport</keyword>
<keyword evidence="6" id="KW-0446">Lipid-binding</keyword>
<dbReference type="PANTHER" id="PTHR21519">
    <property type="entry name" value="PDZ DOMAIN-CONTAINING PROTEIN 8"/>
    <property type="match status" value="1"/>
</dbReference>
<reference evidence="10" key="1">
    <citation type="submission" date="2022-03" db="EMBL/GenBank/DDBJ databases">
        <authorList>
            <person name="Martin C."/>
        </authorList>
    </citation>
    <scope>NUCLEOTIDE SEQUENCE</scope>
</reference>
<dbReference type="Proteomes" id="UP000749559">
    <property type="component" value="Unassembled WGS sequence"/>
</dbReference>
<dbReference type="InterPro" id="IPR036034">
    <property type="entry name" value="PDZ_sf"/>
</dbReference>
<dbReference type="PANTHER" id="PTHR21519:SF1">
    <property type="entry name" value="PDZ DOMAIN-CONTAINING PROTEIN 8"/>
    <property type="match status" value="1"/>
</dbReference>
<evidence type="ECO:0000256" key="4">
    <source>
        <dbReference type="ARBA" id="ARBA00022833"/>
    </source>
</evidence>